<gene>
    <name evidence="3" type="ORF">ACFQKB_06645</name>
</gene>
<evidence type="ECO:0000313" key="4">
    <source>
        <dbReference type="Proteomes" id="UP001596380"/>
    </source>
</evidence>
<protein>
    <recommendedName>
        <fullName evidence="5">DUF998 domain-containing protein</fullName>
    </recommendedName>
</protein>
<evidence type="ECO:0008006" key="5">
    <source>
        <dbReference type="Google" id="ProtNLM"/>
    </source>
</evidence>
<organism evidence="3 4">
    <name type="scientific">Actinomadura yumaensis</name>
    <dbReference type="NCBI Taxonomy" id="111807"/>
    <lineage>
        <taxon>Bacteria</taxon>
        <taxon>Bacillati</taxon>
        <taxon>Actinomycetota</taxon>
        <taxon>Actinomycetes</taxon>
        <taxon>Streptosporangiales</taxon>
        <taxon>Thermomonosporaceae</taxon>
        <taxon>Actinomadura</taxon>
    </lineage>
</organism>
<feature type="transmembrane region" description="Helical" evidence="2">
    <location>
        <begin position="62"/>
        <end position="82"/>
    </location>
</feature>
<dbReference type="EMBL" id="JBHSXS010000002">
    <property type="protein sequence ID" value="MFC6879442.1"/>
    <property type="molecule type" value="Genomic_DNA"/>
</dbReference>
<feature type="region of interest" description="Disordered" evidence="1">
    <location>
        <begin position="155"/>
        <end position="184"/>
    </location>
</feature>
<feature type="transmembrane region" description="Helical" evidence="2">
    <location>
        <begin position="94"/>
        <end position="112"/>
    </location>
</feature>
<name>A0ABW2CD13_9ACTN</name>
<evidence type="ECO:0000256" key="2">
    <source>
        <dbReference type="SAM" id="Phobius"/>
    </source>
</evidence>
<accession>A0ABW2CD13</accession>
<evidence type="ECO:0000313" key="3">
    <source>
        <dbReference type="EMBL" id="MFC6879442.1"/>
    </source>
</evidence>
<feature type="transmembrane region" description="Helical" evidence="2">
    <location>
        <begin position="12"/>
        <end position="31"/>
    </location>
</feature>
<keyword evidence="4" id="KW-1185">Reference proteome</keyword>
<evidence type="ECO:0000256" key="1">
    <source>
        <dbReference type="SAM" id="MobiDB-lite"/>
    </source>
</evidence>
<dbReference type="RefSeq" id="WP_241683130.1">
    <property type="nucleotide sequence ID" value="NZ_JBHSXS010000002.1"/>
</dbReference>
<keyword evidence="2" id="KW-1133">Transmembrane helix</keyword>
<keyword evidence="2" id="KW-0812">Transmembrane</keyword>
<reference evidence="4" key="1">
    <citation type="journal article" date="2019" name="Int. J. Syst. Evol. Microbiol.">
        <title>The Global Catalogue of Microorganisms (GCM) 10K type strain sequencing project: providing services to taxonomists for standard genome sequencing and annotation.</title>
        <authorList>
            <consortium name="The Broad Institute Genomics Platform"/>
            <consortium name="The Broad Institute Genome Sequencing Center for Infectious Disease"/>
            <person name="Wu L."/>
            <person name="Ma J."/>
        </authorList>
    </citation>
    <scope>NUCLEOTIDE SEQUENCE [LARGE SCALE GENOMIC DNA]</scope>
    <source>
        <strain evidence="4">JCM 3369</strain>
    </source>
</reference>
<dbReference type="Proteomes" id="UP001596380">
    <property type="component" value="Unassembled WGS sequence"/>
</dbReference>
<keyword evidence="2" id="KW-0472">Membrane</keyword>
<comment type="caution">
    <text evidence="3">The sequence shown here is derived from an EMBL/GenBank/DDBJ whole genome shotgun (WGS) entry which is preliminary data.</text>
</comment>
<sequence>MTTKTHHERWAIGAMLTGLGLTVAVTVLPYVDRATSHLLADHIRAGYPTYTQTQVDAAVTTYLVLLSVIGALGVIAWLWTTWAVKAGKRWARPAVTVMFVLGASIGLTGLLTKDTSGQTGLPPALGWAGMAPCLAALLAVVFLWRRPRVLARGPGHHSTLDMDSTSQTRTDRVHDNHTRRRKKQ</sequence>
<feature type="transmembrane region" description="Helical" evidence="2">
    <location>
        <begin position="124"/>
        <end position="144"/>
    </location>
</feature>
<proteinExistence type="predicted"/>